<dbReference type="EMBL" id="BKCJ011121176">
    <property type="protein sequence ID" value="GFC89488.1"/>
    <property type="molecule type" value="Genomic_DNA"/>
</dbReference>
<organism evidence="1">
    <name type="scientific">Tanacetum cinerariifolium</name>
    <name type="common">Dalmatian daisy</name>
    <name type="synonym">Chrysanthemum cinerariifolium</name>
    <dbReference type="NCBI Taxonomy" id="118510"/>
    <lineage>
        <taxon>Eukaryota</taxon>
        <taxon>Viridiplantae</taxon>
        <taxon>Streptophyta</taxon>
        <taxon>Embryophyta</taxon>
        <taxon>Tracheophyta</taxon>
        <taxon>Spermatophyta</taxon>
        <taxon>Magnoliopsida</taxon>
        <taxon>eudicotyledons</taxon>
        <taxon>Gunneridae</taxon>
        <taxon>Pentapetalae</taxon>
        <taxon>asterids</taxon>
        <taxon>campanulids</taxon>
        <taxon>Asterales</taxon>
        <taxon>Asteraceae</taxon>
        <taxon>Asteroideae</taxon>
        <taxon>Anthemideae</taxon>
        <taxon>Anthemidinae</taxon>
        <taxon>Tanacetum</taxon>
    </lineage>
</organism>
<gene>
    <name evidence="1" type="ORF">Tci_861458</name>
</gene>
<name>A0A699RVR9_TANCI</name>
<comment type="caution">
    <text evidence="1">The sequence shown here is derived from an EMBL/GenBank/DDBJ whole genome shotgun (WGS) entry which is preliminary data.</text>
</comment>
<proteinExistence type="predicted"/>
<accession>A0A699RVR9</accession>
<sequence length="170" mass="17584">SVFGNVIDTAQDGHHLRLQGQHIGPQAQQHLPRYLRANTPADVLVGFAGEERRIGLGPIVGDGITQQHHPRPAGGGWWQLLIGSGLQPIAVGGGSHALGAGANELREVPDVVVRVGVNELARARVGDDGREAVVAHVVGAAFLVEQHVPVGPAHGAGVEIVYHGVAVALA</sequence>
<reference evidence="1" key="1">
    <citation type="journal article" date="2019" name="Sci. Rep.">
        <title>Draft genome of Tanacetum cinerariifolium, the natural source of mosquito coil.</title>
        <authorList>
            <person name="Yamashiro T."/>
            <person name="Shiraishi A."/>
            <person name="Satake H."/>
            <person name="Nakayama K."/>
        </authorList>
    </citation>
    <scope>NUCLEOTIDE SEQUENCE</scope>
</reference>
<evidence type="ECO:0000313" key="1">
    <source>
        <dbReference type="EMBL" id="GFC89488.1"/>
    </source>
</evidence>
<dbReference type="AlphaFoldDB" id="A0A699RVR9"/>
<feature type="non-terminal residue" evidence="1">
    <location>
        <position position="1"/>
    </location>
</feature>
<protein>
    <submittedName>
        <fullName evidence="1">Uncharacterized protein</fullName>
    </submittedName>
</protein>